<protein>
    <submittedName>
        <fullName evidence="1">Cytoplasmic protein</fullName>
    </submittedName>
</protein>
<dbReference type="AlphaFoldDB" id="A0A3E1BG68"/>
<comment type="caution">
    <text evidence="1">The sequence shown here is derived from an EMBL/GenBank/DDBJ whole genome shotgun (WGS) entry which is preliminary data.</text>
</comment>
<gene>
    <name evidence="1" type="ORF">B5K10_17605</name>
</gene>
<sequence length="82" mass="9190">MGNDLTQAHRHSANHRGNIEASAYCGCFYCCKVFKPSEIEEWVDDNRTALCPRCGIDAVIGDASGFPATAMEFLGEMNRRWF</sequence>
<reference evidence="1 2" key="1">
    <citation type="submission" date="2017-03" db="EMBL/GenBank/DDBJ databases">
        <title>Genome analysis of Rhizobial strains effectives or ineffectives for nitrogen fixation isolated from bean seeds.</title>
        <authorList>
            <person name="Peralta H."/>
            <person name="Aguilar-Vera A."/>
            <person name="Mora Y."/>
            <person name="Vargas-Lagunas C."/>
            <person name="Girard L."/>
            <person name="Mora J."/>
        </authorList>
    </citation>
    <scope>NUCLEOTIDE SEQUENCE [LARGE SCALE GENOMIC DNA]</scope>
    <source>
        <strain evidence="1 2">CCGM5</strain>
    </source>
</reference>
<dbReference type="Proteomes" id="UP000256748">
    <property type="component" value="Unassembled WGS sequence"/>
</dbReference>
<dbReference type="EMBL" id="NAOO01000019">
    <property type="protein sequence ID" value="RFB91128.1"/>
    <property type="molecule type" value="Genomic_DNA"/>
</dbReference>
<accession>A0A3E1BG68</accession>
<evidence type="ECO:0000313" key="2">
    <source>
        <dbReference type="Proteomes" id="UP000256748"/>
    </source>
</evidence>
<organism evidence="1 2">
    <name type="scientific">Rhizobium leguminosarum bv. trifolii</name>
    <dbReference type="NCBI Taxonomy" id="386"/>
    <lineage>
        <taxon>Bacteria</taxon>
        <taxon>Pseudomonadati</taxon>
        <taxon>Pseudomonadota</taxon>
        <taxon>Alphaproteobacteria</taxon>
        <taxon>Hyphomicrobiales</taxon>
        <taxon>Rhizobiaceae</taxon>
        <taxon>Rhizobium/Agrobacterium group</taxon>
        <taxon>Rhizobium</taxon>
    </lineage>
</organism>
<evidence type="ECO:0000313" key="1">
    <source>
        <dbReference type="EMBL" id="RFB91128.1"/>
    </source>
</evidence>
<name>A0A3E1BG68_RHILT</name>
<proteinExistence type="predicted"/>